<comment type="caution">
    <text evidence="2">The sequence shown here is derived from an EMBL/GenBank/DDBJ whole genome shotgun (WGS) entry which is preliminary data.</text>
</comment>
<feature type="region of interest" description="Disordered" evidence="1">
    <location>
        <begin position="1"/>
        <end position="38"/>
    </location>
</feature>
<keyword evidence="3" id="KW-1185">Reference proteome</keyword>
<feature type="compositionally biased region" description="Polar residues" evidence="1">
    <location>
        <begin position="14"/>
        <end position="33"/>
    </location>
</feature>
<reference evidence="2" key="1">
    <citation type="journal article" date="2023" name="Nat. Commun.">
        <title>Diploid and tetraploid genomes of Acorus and the evolution of monocots.</title>
        <authorList>
            <person name="Ma L."/>
            <person name="Liu K.W."/>
            <person name="Li Z."/>
            <person name="Hsiao Y.Y."/>
            <person name="Qi Y."/>
            <person name="Fu T."/>
            <person name="Tang G.D."/>
            <person name="Zhang D."/>
            <person name="Sun W.H."/>
            <person name="Liu D.K."/>
            <person name="Li Y."/>
            <person name="Chen G.Z."/>
            <person name="Liu X.D."/>
            <person name="Liao X.Y."/>
            <person name="Jiang Y.T."/>
            <person name="Yu X."/>
            <person name="Hao Y."/>
            <person name="Huang J."/>
            <person name="Zhao X.W."/>
            <person name="Ke S."/>
            <person name="Chen Y.Y."/>
            <person name="Wu W.L."/>
            <person name="Hsu J.L."/>
            <person name="Lin Y.F."/>
            <person name="Huang M.D."/>
            <person name="Li C.Y."/>
            <person name="Huang L."/>
            <person name="Wang Z.W."/>
            <person name="Zhao X."/>
            <person name="Zhong W.Y."/>
            <person name="Peng D.H."/>
            <person name="Ahmad S."/>
            <person name="Lan S."/>
            <person name="Zhang J.S."/>
            <person name="Tsai W.C."/>
            <person name="Van de Peer Y."/>
            <person name="Liu Z.J."/>
        </authorList>
    </citation>
    <scope>NUCLEOTIDE SEQUENCE</scope>
    <source>
        <strain evidence="2">CP</strain>
    </source>
</reference>
<accession>A0AAV9E1Y9</accession>
<reference evidence="2" key="2">
    <citation type="submission" date="2023-06" db="EMBL/GenBank/DDBJ databases">
        <authorList>
            <person name="Ma L."/>
            <person name="Liu K.-W."/>
            <person name="Li Z."/>
            <person name="Hsiao Y.-Y."/>
            <person name="Qi Y."/>
            <person name="Fu T."/>
            <person name="Tang G."/>
            <person name="Zhang D."/>
            <person name="Sun W.-H."/>
            <person name="Liu D.-K."/>
            <person name="Li Y."/>
            <person name="Chen G.-Z."/>
            <person name="Liu X.-D."/>
            <person name="Liao X.-Y."/>
            <person name="Jiang Y.-T."/>
            <person name="Yu X."/>
            <person name="Hao Y."/>
            <person name="Huang J."/>
            <person name="Zhao X.-W."/>
            <person name="Ke S."/>
            <person name="Chen Y.-Y."/>
            <person name="Wu W.-L."/>
            <person name="Hsu J.-L."/>
            <person name="Lin Y.-F."/>
            <person name="Huang M.-D."/>
            <person name="Li C.-Y."/>
            <person name="Huang L."/>
            <person name="Wang Z.-W."/>
            <person name="Zhao X."/>
            <person name="Zhong W.-Y."/>
            <person name="Peng D.-H."/>
            <person name="Ahmad S."/>
            <person name="Lan S."/>
            <person name="Zhang J.-S."/>
            <person name="Tsai W.-C."/>
            <person name="Van De Peer Y."/>
            <person name="Liu Z.-J."/>
        </authorList>
    </citation>
    <scope>NUCLEOTIDE SEQUENCE</scope>
    <source>
        <strain evidence="2">CP</strain>
        <tissue evidence="2">Leaves</tissue>
    </source>
</reference>
<organism evidence="2 3">
    <name type="scientific">Acorus calamus</name>
    <name type="common">Sweet flag</name>
    <dbReference type="NCBI Taxonomy" id="4465"/>
    <lineage>
        <taxon>Eukaryota</taxon>
        <taxon>Viridiplantae</taxon>
        <taxon>Streptophyta</taxon>
        <taxon>Embryophyta</taxon>
        <taxon>Tracheophyta</taxon>
        <taxon>Spermatophyta</taxon>
        <taxon>Magnoliopsida</taxon>
        <taxon>Liliopsida</taxon>
        <taxon>Acoraceae</taxon>
        <taxon>Acorus</taxon>
    </lineage>
</organism>
<sequence>MSHSASNMVIRGSTEASLTASPSNNVEANSQLSAAHPEAFDERSDAMRTVGLTVGGYDHQEVPLEGMHPVMDDLDRTIA</sequence>
<evidence type="ECO:0000313" key="3">
    <source>
        <dbReference type="Proteomes" id="UP001180020"/>
    </source>
</evidence>
<protein>
    <submittedName>
        <fullName evidence="2">Uncharacterized protein</fullName>
    </submittedName>
</protein>
<dbReference type="Proteomes" id="UP001180020">
    <property type="component" value="Unassembled WGS sequence"/>
</dbReference>
<dbReference type="AlphaFoldDB" id="A0AAV9E1Y9"/>
<name>A0AAV9E1Y9_ACOCL</name>
<dbReference type="EMBL" id="JAUJYO010000010">
    <property type="protein sequence ID" value="KAK1306278.1"/>
    <property type="molecule type" value="Genomic_DNA"/>
</dbReference>
<evidence type="ECO:0000313" key="2">
    <source>
        <dbReference type="EMBL" id="KAK1306278.1"/>
    </source>
</evidence>
<gene>
    <name evidence="2" type="ORF">QJS10_CPA10g01357</name>
</gene>
<evidence type="ECO:0000256" key="1">
    <source>
        <dbReference type="SAM" id="MobiDB-lite"/>
    </source>
</evidence>
<proteinExistence type="predicted"/>